<comment type="caution">
    <text evidence="1">The sequence shown here is derived from an EMBL/GenBank/DDBJ whole genome shotgun (WGS) entry which is preliminary data.</text>
</comment>
<evidence type="ECO:0000313" key="2">
    <source>
        <dbReference type="Proteomes" id="UP001139068"/>
    </source>
</evidence>
<evidence type="ECO:0000313" key="1">
    <source>
        <dbReference type="EMBL" id="MCI4673840.1"/>
    </source>
</evidence>
<reference evidence="1" key="1">
    <citation type="journal article" date="2022" name="ISME J.">
        <title>Identification of active gaseous-alkane degraders at natural gas seeps.</title>
        <authorList>
            <person name="Farhan Ul Haque M."/>
            <person name="Hernandez M."/>
            <person name="Crombie A.T."/>
            <person name="Murrell J.C."/>
        </authorList>
    </citation>
    <scope>NUCLEOTIDE SEQUENCE</scope>
    <source>
        <strain evidence="1">ANDR5</strain>
    </source>
</reference>
<gene>
    <name evidence="1" type="ORF">K9U37_02255</name>
</gene>
<protein>
    <submittedName>
        <fullName evidence="1">Uncharacterized protein</fullName>
    </submittedName>
</protein>
<dbReference type="RefSeq" id="WP_243070341.1">
    <property type="nucleotide sequence ID" value="NZ_JAIVFL010000001.1"/>
</dbReference>
<dbReference type="PROSITE" id="PS51257">
    <property type="entry name" value="PROKAR_LIPOPROTEIN"/>
    <property type="match status" value="1"/>
</dbReference>
<name>A0ABS9YRI7_9MYCO</name>
<dbReference type="Proteomes" id="UP001139068">
    <property type="component" value="Unassembled WGS sequence"/>
</dbReference>
<keyword evidence="2" id="KW-1185">Reference proteome</keyword>
<proteinExistence type="predicted"/>
<sequence>MMKRGTVGPVLIALASCSDVTDETITNRLTGMGVLGELEAGKPERMRTGFELSNQTDVSPLVLDVRTYGNS</sequence>
<dbReference type="EMBL" id="JAIVFL010000001">
    <property type="protein sequence ID" value="MCI4673840.1"/>
    <property type="molecule type" value="Genomic_DNA"/>
</dbReference>
<organism evidence="1 2">
    <name type="scientific">Candidatus Mycolicibacterium alkanivorans</name>
    <dbReference type="NCBI Taxonomy" id="2954114"/>
    <lineage>
        <taxon>Bacteria</taxon>
        <taxon>Bacillati</taxon>
        <taxon>Actinomycetota</taxon>
        <taxon>Actinomycetes</taxon>
        <taxon>Mycobacteriales</taxon>
        <taxon>Mycobacteriaceae</taxon>
        <taxon>Mycolicibacterium</taxon>
    </lineage>
</organism>
<accession>A0ABS9YRI7</accession>